<gene>
    <name evidence="1" type="ORF">G2W53_032645</name>
</gene>
<dbReference type="Proteomes" id="UP000634136">
    <property type="component" value="Unassembled WGS sequence"/>
</dbReference>
<evidence type="ECO:0000313" key="2">
    <source>
        <dbReference type="Proteomes" id="UP000634136"/>
    </source>
</evidence>
<protein>
    <submittedName>
        <fullName evidence="1">Uncharacterized protein</fullName>
    </submittedName>
</protein>
<name>A0A834WC04_9FABA</name>
<dbReference type="AlphaFoldDB" id="A0A834WC04"/>
<sequence length="80" mass="9112">MACGWGLLAKIIQKSFLIHPKSEMFHISTRQIALSKHSPILLTLEKELLTSATHQRSPQPHLYGALGFARRSQHDFQPQH</sequence>
<comment type="caution">
    <text evidence="1">The sequence shown here is derived from an EMBL/GenBank/DDBJ whole genome shotgun (WGS) entry which is preliminary data.</text>
</comment>
<evidence type="ECO:0000313" key="1">
    <source>
        <dbReference type="EMBL" id="KAF7811669.1"/>
    </source>
</evidence>
<dbReference type="EMBL" id="JAAIUW010000010">
    <property type="protein sequence ID" value="KAF7811669.1"/>
    <property type="molecule type" value="Genomic_DNA"/>
</dbReference>
<organism evidence="1 2">
    <name type="scientific">Senna tora</name>
    <dbReference type="NCBI Taxonomy" id="362788"/>
    <lineage>
        <taxon>Eukaryota</taxon>
        <taxon>Viridiplantae</taxon>
        <taxon>Streptophyta</taxon>
        <taxon>Embryophyta</taxon>
        <taxon>Tracheophyta</taxon>
        <taxon>Spermatophyta</taxon>
        <taxon>Magnoliopsida</taxon>
        <taxon>eudicotyledons</taxon>
        <taxon>Gunneridae</taxon>
        <taxon>Pentapetalae</taxon>
        <taxon>rosids</taxon>
        <taxon>fabids</taxon>
        <taxon>Fabales</taxon>
        <taxon>Fabaceae</taxon>
        <taxon>Caesalpinioideae</taxon>
        <taxon>Cassia clade</taxon>
        <taxon>Senna</taxon>
    </lineage>
</organism>
<keyword evidence="2" id="KW-1185">Reference proteome</keyword>
<accession>A0A834WC04</accession>
<proteinExistence type="predicted"/>
<reference evidence="1" key="1">
    <citation type="submission" date="2020-09" db="EMBL/GenBank/DDBJ databases">
        <title>Genome-Enabled Discovery of Anthraquinone Biosynthesis in Senna tora.</title>
        <authorList>
            <person name="Kang S.-H."/>
            <person name="Pandey R.P."/>
            <person name="Lee C.-M."/>
            <person name="Sim J.-S."/>
            <person name="Jeong J.-T."/>
            <person name="Choi B.-S."/>
            <person name="Jung M."/>
            <person name="Ginzburg D."/>
            <person name="Zhao K."/>
            <person name="Won S.Y."/>
            <person name="Oh T.-J."/>
            <person name="Yu Y."/>
            <person name="Kim N.-H."/>
            <person name="Lee O.R."/>
            <person name="Lee T.-H."/>
            <person name="Bashyal P."/>
            <person name="Kim T.-S."/>
            <person name="Lee W.-H."/>
            <person name="Kawkins C."/>
            <person name="Kim C.-K."/>
            <person name="Kim J.S."/>
            <person name="Ahn B.O."/>
            <person name="Rhee S.Y."/>
            <person name="Sohng J.K."/>
        </authorList>
    </citation>
    <scope>NUCLEOTIDE SEQUENCE</scope>
    <source>
        <tissue evidence="1">Leaf</tissue>
    </source>
</reference>